<organism evidence="1">
    <name type="scientific">Ixodes ricinus</name>
    <name type="common">Common tick</name>
    <name type="synonym">Acarus ricinus</name>
    <dbReference type="NCBI Taxonomy" id="34613"/>
    <lineage>
        <taxon>Eukaryota</taxon>
        <taxon>Metazoa</taxon>
        <taxon>Ecdysozoa</taxon>
        <taxon>Arthropoda</taxon>
        <taxon>Chelicerata</taxon>
        <taxon>Arachnida</taxon>
        <taxon>Acari</taxon>
        <taxon>Parasitiformes</taxon>
        <taxon>Ixodida</taxon>
        <taxon>Ixodoidea</taxon>
        <taxon>Ixodidae</taxon>
        <taxon>Ixodinae</taxon>
        <taxon>Ixodes</taxon>
    </lineage>
</organism>
<accession>A0A6B0U0L1</accession>
<name>A0A6B0U0L1_IXORI</name>
<dbReference type="AlphaFoldDB" id="A0A6B0U0L1"/>
<evidence type="ECO:0000313" key="1">
    <source>
        <dbReference type="EMBL" id="MXU82290.1"/>
    </source>
</evidence>
<dbReference type="EMBL" id="GIFC01000207">
    <property type="protein sequence ID" value="MXU82290.1"/>
    <property type="molecule type" value="Transcribed_RNA"/>
</dbReference>
<proteinExistence type="predicted"/>
<sequence>MLSVLGGLSLGILWYIRGHRVYKMLRNQKPLRRGIQDCKRGQRTVKKKEEGSLCTSWLLFVTKTCPH</sequence>
<reference evidence="1" key="1">
    <citation type="submission" date="2019-12" db="EMBL/GenBank/DDBJ databases">
        <title>An insight into the sialome of adult female Ixodes ricinus ticks feeding for 6 days.</title>
        <authorList>
            <person name="Perner J."/>
            <person name="Ribeiro J.M.C."/>
        </authorList>
    </citation>
    <scope>NUCLEOTIDE SEQUENCE</scope>
    <source>
        <strain evidence="1">Semi-engorged</strain>
        <tissue evidence="1">Salivary glands</tissue>
    </source>
</reference>
<protein>
    <submittedName>
        <fullName evidence="1">Uncharacterized protein</fullName>
    </submittedName>
</protein>